<feature type="transmembrane region" description="Helical" evidence="5">
    <location>
        <begin position="169"/>
        <end position="191"/>
    </location>
</feature>
<evidence type="ECO:0000256" key="4">
    <source>
        <dbReference type="ARBA" id="ARBA00023136"/>
    </source>
</evidence>
<feature type="domain" description="Amino acid transporter transmembrane" evidence="6">
    <location>
        <begin position="32"/>
        <end position="342"/>
    </location>
</feature>
<feature type="non-terminal residue" evidence="7">
    <location>
        <position position="1"/>
    </location>
</feature>
<feature type="transmembrane region" description="Helical" evidence="5">
    <location>
        <begin position="285"/>
        <end position="306"/>
    </location>
</feature>
<reference evidence="7" key="1">
    <citation type="submission" date="2015-07" db="EMBL/GenBank/DDBJ databases">
        <title>Adaptation to a free-living lifestyle via gene acquisitions in the diplomonad Trepomonas sp. PC1.</title>
        <authorList>
            <person name="Xu F."/>
            <person name="Jerlstrom-Hultqvist J."/>
            <person name="Kolisko M."/>
            <person name="Simpson A.G.B."/>
            <person name="Roger A.J."/>
            <person name="Svard S.G."/>
            <person name="Andersson J.O."/>
        </authorList>
    </citation>
    <scope>NUCLEOTIDE SEQUENCE</scope>
    <source>
        <strain evidence="7">PC1</strain>
    </source>
</reference>
<gene>
    <name evidence="7" type="ORF">TPC1_12856</name>
</gene>
<dbReference type="PANTHER" id="PTHR22950">
    <property type="entry name" value="AMINO ACID TRANSPORTER"/>
    <property type="match status" value="1"/>
</dbReference>
<feature type="transmembrane region" description="Helical" evidence="5">
    <location>
        <begin position="327"/>
        <end position="343"/>
    </location>
</feature>
<comment type="subcellular location">
    <subcellularLocation>
        <location evidence="1">Membrane</location>
        <topology evidence="1">Multi-pass membrane protein</topology>
    </subcellularLocation>
</comment>
<feature type="transmembrane region" description="Helical" evidence="5">
    <location>
        <begin position="211"/>
        <end position="230"/>
    </location>
</feature>
<dbReference type="EMBL" id="GDID01002130">
    <property type="protein sequence ID" value="JAP94476.1"/>
    <property type="molecule type" value="Transcribed_RNA"/>
</dbReference>
<accession>A0A146KG77</accession>
<evidence type="ECO:0000256" key="2">
    <source>
        <dbReference type="ARBA" id="ARBA00022692"/>
    </source>
</evidence>
<evidence type="ECO:0000256" key="5">
    <source>
        <dbReference type="SAM" id="Phobius"/>
    </source>
</evidence>
<dbReference type="GO" id="GO:0016020">
    <property type="term" value="C:membrane"/>
    <property type="evidence" value="ECO:0007669"/>
    <property type="project" value="UniProtKB-SubCell"/>
</dbReference>
<feature type="transmembrane region" description="Helical" evidence="5">
    <location>
        <begin position="58"/>
        <end position="79"/>
    </location>
</feature>
<feature type="non-terminal residue" evidence="7">
    <location>
        <position position="344"/>
    </location>
</feature>
<evidence type="ECO:0000256" key="3">
    <source>
        <dbReference type="ARBA" id="ARBA00022989"/>
    </source>
</evidence>
<feature type="transmembrane region" description="Helical" evidence="5">
    <location>
        <begin position="100"/>
        <end position="121"/>
    </location>
</feature>
<feature type="transmembrane region" description="Helical" evidence="5">
    <location>
        <begin position="141"/>
        <end position="162"/>
    </location>
</feature>
<evidence type="ECO:0000313" key="7">
    <source>
        <dbReference type="EMBL" id="JAP94476.1"/>
    </source>
</evidence>
<name>A0A146KG77_9EUKA</name>
<proteinExistence type="predicted"/>
<keyword evidence="2 5" id="KW-0812">Transmembrane</keyword>
<organism evidence="7">
    <name type="scientific">Trepomonas sp. PC1</name>
    <dbReference type="NCBI Taxonomy" id="1076344"/>
    <lineage>
        <taxon>Eukaryota</taxon>
        <taxon>Metamonada</taxon>
        <taxon>Diplomonadida</taxon>
        <taxon>Hexamitidae</taxon>
        <taxon>Hexamitinae</taxon>
        <taxon>Trepomonas</taxon>
    </lineage>
</organism>
<dbReference type="Pfam" id="PF01490">
    <property type="entry name" value="Aa_trans"/>
    <property type="match status" value="1"/>
</dbReference>
<sequence length="344" mass="39645">EKQQLLSNSDSTDSSITEDDQFQPMLIYQQPLTAIINLSNYALGTGVLAGSYTMSLQGYALAPIMYLLFCCLTAVANYMMKKSIDHYHKFSYKGLLDYSYPKWIGYMEVVFHIIFNTGNLISYTIVCKDNFFFFDKQDEGYNIRCAILMSVIMILIVMPLCFSKSLRHFLYCSYLEVLVMVFLVVALAMTYSSKQERPQLQAFKFNYKTLYALPMMAHSYSTMQFSFIGIYKEVENREKNIFKITISCTALIVLINFSTSFLGYFLYGDQTFSNIVRNISLEGTWISILINFSMIVYVVTHTPVVVYNLRKVFEQIFFGQNMVQRKWEIIIAAVICIFVTAVGS</sequence>
<dbReference type="GO" id="GO:0015179">
    <property type="term" value="F:L-amino acid transmembrane transporter activity"/>
    <property type="evidence" value="ECO:0007669"/>
    <property type="project" value="TreeGrafter"/>
</dbReference>
<dbReference type="InterPro" id="IPR013057">
    <property type="entry name" value="AA_transpt_TM"/>
</dbReference>
<protein>
    <submittedName>
        <fullName evidence="7">Amino acid transporter family protein</fullName>
    </submittedName>
</protein>
<dbReference type="Gene3D" id="1.20.1740.10">
    <property type="entry name" value="Amino acid/polyamine transporter I"/>
    <property type="match status" value="1"/>
</dbReference>
<evidence type="ECO:0000259" key="6">
    <source>
        <dbReference type="Pfam" id="PF01490"/>
    </source>
</evidence>
<keyword evidence="4 5" id="KW-0472">Membrane</keyword>
<evidence type="ECO:0000256" key="1">
    <source>
        <dbReference type="ARBA" id="ARBA00004141"/>
    </source>
</evidence>
<keyword evidence="3 5" id="KW-1133">Transmembrane helix</keyword>
<feature type="transmembrane region" description="Helical" evidence="5">
    <location>
        <begin position="242"/>
        <end position="265"/>
    </location>
</feature>
<dbReference type="AlphaFoldDB" id="A0A146KG77"/>